<comment type="caution">
    <text evidence="2">The sequence shown here is derived from an EMBL/GenBank/DDBJ whole genome shotgun (WGS) entry which is preliminary data.</text>
</comment>
<accession>A0AAP0SA57</accession>
<dbReference type="EMBL" id="JBBPBK010000002">
    <property type="protein sequence ID" value="KAK9290585.1"/>
    <property type="molecule type" value="Genomic_DNA"/>
</dbReference>
<evidence type="ECO:0000256" key="1">
    <source>
        <dbReference type="SAM" id="MobiDB-lite"/>
    </source>
</evidence>
<evidence type="ECO:0000313" key="3">
    <source>
        <dbReference type="Proteomes" id="UP001415857"/>
    </source>
</evidence>
<organism evidence="2 3">
    <name type="scientific">Liquidambar formosana</name>
    <name type="common">Formosan gum</name>
    <dbReference type="NCBI Taxonomy" id="63359"/>
    <lineage>
        <taxon>Eukaryota</taxon>
        <taxon>Viridiplantae</taxon>
        <taxon>Streptophyta</taxon>
        <taxon>Embryophyta</taxon>
        <taxon>Tracheophyta</taxon>
        <taxon>Spermatophyta</taxon>
        <taxon>Magnoliopsida</taxon>
        <taxon>eudicotyledons</taxon>
        <taxon>Gunneridae</taxon>
        <taxon>Pentapetalae</taxon>
        <taxon>Saxifragales</taxon>
        <taxon>Altingiaceae</taxon>
        <taxon>Liquidambar</taxon>
    </lineage>
</organism>
<gene>
    <name evidence="2" type="ORF">L1049_008756</name>
</gene>
<protein>
    <submittedName>
        <fullName evidence="2">Uncharacterized protein</fullName>
    </submittedName>
</protein>
<sequence length="210" mass="24095">MYAVFNRGRRILLYSLDSRIAFTYDVKRNSWSVLDANFGLWLGDAAVVGDVMFCYGALTKITWAPPSSFHVRAYDLEEKIWLPHHVGGLEDEGVLPPLADRGQPGYISLIRIHSRRLCLIWAKLFRVDGYPKLNVHCTKFSIHRRPGKRKREAQFYASNLSHVQYVLDGWCILRCFLMGSAPPVEEDTIKERRKKNEGHDGETSGVERLS</sequence>
<dbReference type="AlphaFoldDB" id="A0AAP0SA57"/>
<keyword evidence="3" id="KW-1185">Reference proteome</keyword>
<name>A0AAP0SA57_LIQFO</name>
<evidence type="ECO:0000313" key="2">
    <source>
        <dbReference type="EMBL" id="KAK9290585.1"/>
    </source>
</evidence>
<feature type="region of interest" description="Disordered" evidence="1">
    <location>
        <begin position="187"/>
        <end position="210"/>
    </location>
</feature>
<proteinExistence type="predicted"/>
<dbReference type="Proteomes" id="UP001415857">
    <property type="component" value="Unassembled WGS sequence"/>
</dbReference>
<reference evidence="2 3" key="1">
    <citation type="journal article" date="2024" name="Plant J.">
        <title>Genome sequences and population genomics reveal climatic adaptation and genomic divergence between two closely related sweetgum species.</title>
        <authorList>
            <person name="Xu W.Q."/>
            <person name="Ren C.Q."/>
            <person name="Zhang X.Y."/>
            <person name="Comes H.P."/>
            <person name="Liu X.H."/>
            <person name="Li Y.G."/>
            <person name="Kettle C.J."/>
            <person name="Jalonen R."/>
            <person name="Gaisberger H."/>
            <person name="Ma Y.Z."/>
            <person name="Qiu Y.X."/>
        </authorList>
    </citation>
    <scope>NUCLEOTIDE SEQUENCE [LARGE SCALE GENOMIC DNA]</scope>
    <source>
        <strain evidence="2">Hangzhou</strain>
    </source>
</reference>